<organism evidence="1 2">
    <name type="scientific">Roseivivax isoporae LMG 25204</name>
    <dbReference type="NCBI Taxonomy" id="1449351"/>
    <lineage>
        <taxon>Bacteria</taxon>
        <taxon>Pseudomonadati</taxon>
        <taxon>Pseudomonadota</taxon>
        <taxon>Alphaproteobacteria</taxon>
        <taxon>Rhodobacterales</taxon>
        <taxon>Roseobacteraceae</taxon>
        <taxon>Roseivivax</taxon>
    </lineage>
</organism>
<reference evidence="1 2" key="1">
    <citation type="submission" date="2014-01" db="EMBL/GenBank/DDBJ databases">
        <title>Roseivivax isoporae LMG 25204 Genome Sequencing.</title>
        <authorList>
            <person name="Lai Q."/>
            <person name="Li G."/>
            <person name="Shao Z."/>
        </authorList>
    </citation>
    <scope>NUCLEOTIDE SEQUENCE [LARGE SCALE GENOMIC DNA]</scope>
    <source>
        <strain evidence="1 2">LMG 25204</strain>
    </source>
</reference>
<evidence type="ECO:0008006" key="3">
    <source>
        <dbReference type="Google" id="ProtNLM"/>
    </source>
</evidence>
<proteinExistence type="predicted"/>
<gene>
    <name evidence="1" type="ORF">RISW2_02075</name>
</gene>
<keyword evidence="2" id="KW-1185">Reference proteome</keyword>
<protein>
    <recommendedName>
        <fullName evidence="3">DUF1127 domain-containing protein</fullName>
    </recommendedName>
</protein>
<name>X7F911_9RHOB</name>
<dbReference type="Proteomes" id="UP000023430">
    <property type="component" value="Unassembled WGS sequence"/>
</dbReference>
<evidence type="ECO:0000313" key="1">
    <source>
        <dbReference type="EMBL" id="ETX29218.1"/>
    </source>
</evidence>
<evidence type="ECO:0000313" key="2">
    <source>
        <dbReference type="Proteomes" id="UP000023430"/>
    </source>
</evidence>
<sequence length="70" mass="7891">MTLDDVLAPVLRLPLSGLGRRLATMRDLARSRRDLGRLDAARLDDLGIDPADARTEARRPAWDVPATWRR</sequence>
<comment type="caution">
    <text evidence="1">The sequence shown here is derived from an EMBL/GenBank/DDBJ whole genome shotgun (WGS) entry which is preliminary data.</text>
</comment>
<accession>X7F911</accession>
<dbReference type="EMBL" id="JAME01000011">
    <property type="protein sequence ID" value="ETX29218.1"/>
    <property type="molecule type" value="Genomic_DNA"/>
</dbReference>
<dbReference type="AlphaFoldDB" id="X7F911"/>
<dbReference type="eggNOG" id="COG5457">
    <property type="taxonomic scope" value="Bacteria"/>
</dbReference>
<dbReference type="STRING" id="1449351.RISW2_02075"/>
<dbReference type="RefSeq" id="WP_043769309.1">
    <property type="nucleotide sequence ID" value="NZ_JAME01000011.1"/>
</dbReference>